<proteinExistence type="inferred from homology"/>
<dbReference type="Gene3D" id="2.60.40.380">
    <property type="entry name" value="Purple acid phosphatase-like, N-terminal"/>
    <property type="match status" value="1"/>
</dbReference>
<evidence type="ECO:0000256" key="3">
    <source>
        <dbReference type="RuleBase" id="RU361203"/>
    </source>
</evidence>
<protein>
    <recommendedName>
        <fullName evidence="3">Purple acid phosphatase</fullName>
        <ecNumber evidence="3">3.1.3.2</ecNumber>
    </recommendedName>
</protein>
<comment type="catalytic activity">
    <reaction evidence="3">
        <text>a phosphate monoester + H2O = an alcohol + phosphate</text>
        <dbReference type="Rhea" id="RHEA:15017"/>
        <dbReference type="ChEBI" id="CHEBI:15377"/>
        <dbReference type="ChEBI" id="CHEBI:30879"/>
        <dbReference type="ChEBI" id="CHEBI:43474"/>
        <dbReference type="ChEBI" id="CHEBI:67140"/>
        <dbReference type="EC" id="3.1.3.2"/>
    </reaction>
</comment>
<accession>A0AAD9NKK0</accession>
<evidence type="ECO:0000259" key="5">
    <source>
        <dbReference type="Pfam" id="PF14008"/>
    </source>
</evidence>
<dbReference type="EC" id="3.1.3.2" evidence="3"/>
<dbReference type="InterPro" id="IPR004843">
    <property type="entry name" value="Calcineurin-like_PHP"/>
</dbReference>
<dbReference type="InterPro" id="IPR015914">
    <property type="entry name" value="PAPs_N"/>
</dbReference>
<comment type="similarity">
    <text evidence="3">Belongs to the metallophosphoesterase superfamily. Purple acid phosphatase family.</text>
</comment>
<sequence>MNTLVPSKRFVTGGCLVILITIVIIQLNPESDESPFVGSSFNLNSNYHPIEDCDAELVHISLTDDISQVAVVWASVSLCQWHVAYGRTARELARRVVPSVASASLTIDNDYGTRFWYRALLTGLTPGAKYKYVIARRKHVNKGKMFSFRSMKAGNVWNTRLMLYGDLNLASSIMSGVVKEGVNGYDAVFHVGDIGYPLDGDDGLVGDTFLTTIEPLAASVPYMVVPGDHETSAWFAHFRTRFSVPGVPWPMPSDRTWYSVDIGMVHVVAINTEVIGSARDDVAAAQLAWLKQDLRSADANRSYVPWVIVLGHRPFYTSCRQTKLPRDFDAVEALFYRYRVDLVVQSHVHVYERTWPVYLGRNDGAYSGRKAPVYVTVGTPGYNVGAELLTARKPRWSAAVYADRKAESFGRLTVLGPQKLLWQQMSPAHMEYPLDEFTLE</sequence>
<evidence type="ECO:0000256" key="2">
    <source>
        <dbReference type="ARBA" id="ARBA00023180"/>
    </source>
</evidence>
<keyword evidence="1" id="KW-0732">Signal</keyword>
<feature type="domain" description="Purple acid phosphatase N-terminal" evidence="6">
    <location>
        <begin position="57"/>
        <end position="149"/>
    </location>
</feature>
<dbReference type="Pfam" id="PF00149">
    <property type="entry name" value="Metallophos"/>
    <property type="match status" value="1"/>
</dbReference>
<dbReference type="GO" id="GO:0003993">
    <property type="term" value="F:acid phosphatase activity"/>
    <property type="evidence" value="ECO:0007669"/>
    <property type="project" value="UniProtKB-EC"/>
</dbReference>
<dbReference type="SUPFAM" id="SSF56300">
    <property type="entry name" value="Metallo-dependent phosphatases"/>
    <property type="match status" value="1"/>
</dbReference>
<evidence type="ECO:0000259" key="4">
    <source>
        <dbReference type="Pfam" id="PF00149"/>
    </source>
</evidence>
<dbReference type="Proteomes" id="UP001209878">
    <property type="component" value="Unassembled WGS sequence"/>
</dbReference>
<comment type="caution">
    <text evidence="7">The sequence shown here is derived from an EMBL/GenBank/DDBJ whole genome shotgun (WGS) entry which is preliminary data.</text>
</comment>
<dbReference type="InterPro" id="IPR029052">
    <property type="entry name" value="Metallo-depent_PP-like"/>
</dbReference>
<feature type="domain" description="Calcineurin-like phosphoesterase" evidence="4">
    <location>
        <begin position="183"/>
        <end position="351"/>
    </location>
</feature>
<gene>
    <name evidence="7" type="ORF">NP493_874g01055</name>
</gene>
<dbReference type="EMBL" id="JAODUO010000873">
    <property type="protein sequence ID" value="KAK2173470.1"/>
    <property type="molecule type" value="Genomic_DNA"/>
</dbReference>
<dbReference type="InterPro" id="IPR008963">
    <property type="entry name" value="Purple_acid_Pase-like_N"/>
</dbReference>
<dbReference type="CDD" id="cd00839">
    <property type="entry name" value="MPP_PAPs"/>
    <property type="match status" value="1"/>
</dbReference>
<dbReference type="InterPro" id="IPR025733">
    <property type="entry name" value="PAPs_C"/>
</dbReference>
<dbReference type="Pfam" id="PF16656">
    <property type="entry name" value="Pur_ac_phosph_N"/>
    <property type="match status" value="1"/>
</dbReference>
<keyword evidence="3" id="KW-0378">Hydrolase</keyword>
<keyword evidence="8" id="KW-1185">Reference proteome</keyword>
<dbReference type="PANTHER" id="PTHR45867">
    <property type="entry name" value="PURPLE ACID PHOSPHATASE"/>
    <property type="match status" value="1"/>
</dbReference>
<evidence type="ECO:0000256" key="1">
    <source>
        <dbReference type="ARBA" id="ARBA00022729"/>
    </source>
</evidence>
<dbReference type="AlphaFoldDB" id="A0AAD9NKK0"/>
<keyword evidence="2" id="KW-0325">Glycoprotein</keyword>
<evidence type="ECO:0000259" key="6">
    <source>
        <dbReference type="Pfam" id="PF16656"/>
    </source>
</evidence>
<dbReference type="Pfam" id="PF14008">
    <property type="entry name" value="Metallophos_C"/>
    <property type="match status" value="1"/>
</dbReference>
<dbReference type="Gene3D" id="3.60.21.10">
    <property type="match status" value="1"/>
</dbReference>
<name>A0AAD9NKK0_RIDPI</name>
<organism evidence="7 8">
    <name type="scientific">Ridgeia piscesae</name>
    <name type="common">Tubeworm</name>
    <dbReference type="NCBI Taxonomy" id="27915"/>
    <lineage>
        <taxon>Eukaryota</taxon>
        <taxon>Metazoa</taxon>
        <taxon>Spiralia</taxon>
        <taxon>Lophotrochozoa</taxon>
        <taxon>Annelida</taxon>
        <taxon>Polychaeta</taxon>
        <taxon>Sedentaria</taxon>
        <taxon>Canalipalpata</taxon>
        <taxon>Sabellida</taxon>
        <taxon>Siboglinidae</taxon>
        <taxon>Ridgeia</taxon>
    </lineage>
</organism>
<dbReference type="InterPro" id="IPR041792">
    <property type="entry name" value="MPP_PAP"/>
</dbReference>
<dbReference type="GO" id="GO:0046872">
    <property type="term" value="F:metal ion binding"/>
    <property type="evidence" value="ECO:0007669"/>
    <property type="project" value="InterPro"/>
</dbReference>
<feature type="domain" description="Purple acid phosphatase C-terminal" evidence="5">
    <location>
        <begin position="371"/>
        <end position="426"/>
    </location>
</feature>
<dbReference type="SUPFAM" id="SSF49363">
    <property type="entry name" value="Purple acid phosphatase, N-terminal domain"/>
    <property type="match status" value="1"/>
</dbReference>
<evidence type="ECO:0000313" key="8">
    <source>
        <dbReference type="Proteomes" id="UP001209878"/>
    </source>
</evidence>
<reference evidence="7" key="1">
    <citation type="journal article" date="2023" name="Mol. Biol. Evol.">
        <title>Third-Generation Sequencing Reveals the Adaptive Role of the Epigenome in Three Deep-Sea Polychaetes.</title>
        <authorList>
            <person name="Perez M."/>
            <person name="Aroh O."/>
            <person name="Sun Y."/>
            <person name="Lan Y."/>
            <person name="Juniper S.K."/>
            <person name="Young C.R."/>
            <person name="Angers B."/>
            <person name="Qian P.Y."/>
        </authorList>
    </citation>
    <scope>NUCLEOTIDE SEQUENCE</scope>
    <source>
        <strain evidence="7">R07B-5</strain>
    </source>
</reference>
<evidence type="ECO:0000313" key="7">
    <source>
        <dbReference type="EMBL" id="KAK2173470.1"/>
    </source>
</evidence>